<dbReference type="Pfam" id="PF13420">
    <property type="entry name" value="Acetyltransf_4"/>
    <property type="match status" value="1"/>
</dbReference>
<dbReference type="SUPFAM" id="SSF55729">
    <property type="entry name" value="Acyl-CoA N-acyltransferases (Nat)"/>
    <property type="match status" value="1"/>
</dbReference>
<keyword evidence="2" id="KW-0012">Acyltransferase</keyword>
<gene>
    <name evidence="4" type="ORF">E4T82_11630</name>
</gene>
<evidence type="ECO:0000313" key="5">
    <source>
        <dbReference type="Proteomes" id="UP000297253"/>
    </source>
</evidence>
<feature type="domain" description="N-acetyltransferase" evidence="3">
    <location>
        <begin position="2"/>
        <end position="161"/>
    </location>
</feature>
<evidence type="ECO:0000313" key="4">
    <source>
        <dbReference type="EMBL" id="TFU96661.1"/>
    </source>
</evidence>
<reference evidence="4 5" key="1">
    <citation type="submission" date="2019-03" db="EMBL/GenBank/DDBJ databases">
        <title>Diversity of the mouse oral microbiome.</title>
        <authorList>
            <person name="Joseph S."/>
            <person name="Aduse-Opoku J."/>
            <person name="Curtis M."/>
            <person name="Wade W."/>
            <person name="Hashim A."/>
        </authorList>
    </citation>
    <scope>NUCLEOTIDE SEQUENCE [LARGE SCALE GENOMIC DNA]</scope>
    <source>
        <strain evidence="4 5">WM131</strain>
    </source>
</reference>
<evidence type="ECO:0000256" key="2">
    <source>
        <dbReference type="ARBA" id="ARBA00023315"/>
    </source>
</evidence>
<dbReference type="PANTHER" id="PTHR43072:SF23">
    <property type="entry name" value="UPF0039 PROTEIN C11D3.02C"/>
    <property type="match status" value="1"/>
</dbReference>
<dbReference type="AlphaFoldDB" id="A0A4Y9J839"/>
<dbReference type="CDD" id="cd04301">
    <property type="entry name" value="NAT_SF"/>
    <property type="match status" value="1"/>
</dbReference>
<dbReference type="GO" id="GO:0016747">
    <property type="term" value="F:acyltransferase activity, transferring groups other than amino-acyl groups"/>
    <property type="evidence" value="ECO:0007669"/>
    <property type="project" value="InterPro"/>
</dbReference>
<evidence type="ECO:0000256" key="1">
    <source>
        <dbReference type="ARBA" id="ARBA00022679"/>
    </source>
</evidence>
<dbReference type="OrthoDB" id="9798006at2"/>
<dbReference type="InterPro" id="IPR000182">
    <property type="entry name" value="GNAT_dom"/>
</dbReference>
<dbReference type="Gene3D" id="3.40.630.30">
    <property type="match status" value="1"/>
</dbReference>
<name>A0A4Y9J839_9STRE</name>
<dbReference type="RefSeq" id="WP_135182941.1">
    <property type="nucleotide sequence ID" value="NZ_JADGKZ010000031.1"/>
</dbReference>
<evidence type="ECO:0000259" key="3">
    <source>
        <dbReference type="PROSITE" id="PS51186"/>
    </source>
</evidence>
<protein>
    <submittedName>
        <fullName evidence="4">N-acetyltransferase family protein</fullName>
    </submittedName>
</protein>
<comment type="caution">
    <text evidence="4">The sequence shown here is derived from an EMBL/GenBank/DDBJ whole genome shotgun (WGS) entry which is preliminary data.</text>
</comment>
<dbReference type="EMBL" id="SPPD01000031">
    <property type="protein sequence ID" value="TFU96661.1"/>
    <property type="molecule type" value="Genomic_DNA"/>
</dbReference>
<dbReference type="InterPro" id="IPR016181">
    <property type="entry name" value="Acyl_CoA_acyltransferase"/>
</dbReference>
<accession>A0A4Y9J839</accession>
<sequence length="163" mass="18567">MISIRVAQETDAAALRGIYELYVLNTAITFDIDVPSVKAFQQKIAEIKERYPFFLAEIEGVVVGYASTYYARAAYDWTVELSVYVAENRRGLQIGSQLYTALEAELKERGMKQLLVCIALPNAASLAFHQKRGYEQVAHFKKVGYKLNQWHDIVWLQKSLLEA</sequence>
<dbReference type="PANTHER" id="PTHR43072">
    <property type="entry name" value="N-ACETYLTRANSFERASE"/>
    <property type="match status" value="1"/>
</dbReference>
<dbReference type="PROSITE" id="PS51186">
    <property type="entry name" value="GNAT"/>
    <property type="match status" value="1"/>
</dbReference>
<keyword evidence="1 4" id="KW-0808">Transferase</keyword>
<proteinExistence type="predicted"/>
<organism evidence="4 5">
    <name type="scientific">Streptococcus cuniculi</name>
    <dbReference type="NCBI Taxonomy" id="1432788"/>
    <lineage>
        <taxon>Bacteria</taxon>
        <taxon>Bacillati</taxon>
        <taxon>Bacillota</taxon>
        <taxon>Bacilli</taxon>
        <taxon>Lactobacillales</taxon>
        <taxon>Streptococcaceae</taxon>
        <taxon>Streptococcus</taxon>
    </lineage>
</organism>
<dbReference type="Proteomes" id="UP000297253">
    <property type="component" value="Unassembled WGS sequence"/>
</dbReference>